<feature type="binding site" evidence="9">
    <location>
        <position position="158"/>
    </location>
    <ligand>
        <name>substrate</name>
    </ligand>
</feature>
<evidence type="ECO:0000256" key="1">
    <source>
        <dbReference type="ARBA" id="ARBA00004828"/>
    </source>
</evidence>
<comment type="pathway">
    <text evidence="1 9">Amino-acid biosynthesis; L-arginine biosynthesis; N(2)-acetyl-L-ornithine from L-glutamate: step 2/4.</text>
</comment>
<dbReference type="Proteomes" id="UP000283255">
    <property type="component" value="Unassembled WGS sequence"/>
</dbReference>
<dbReference type="InterPro" id="IPR004662">
    <property type="entry name" value="AcgluKinase_fam"/>
</dbReference>
<evidence type="ECO:0000256" key="9">
    <source>
        <dbReference type="HAMAP-Rule" id="MF_00082"/>
    </source>
</evidence>
<reference evidence="11 12" key="1">
    <citation type="submission" date="2018-09" db="EMBL/GenBank/DDBJ databases">
        <authorList>
            <person name="Wang F."/>
        </authorList>
    </citation>
    <scope>NUCLEOTIDE SEQUENCE [LARGE SCALE GENOMIC DNA]</scope>
    <source>
        <strain evidence="11 12">PLHSC7-2</strain>
    </source>
</reference>
<dbReference type="OrthoDB" id="5915023at2"/>
<dbReference type="InterPro" id="IPR037528">
    <property type="entry name" value="ArgB"/>
</dbReference>
<evidence type="ECO:0000259" key="10">
    <source>
        <dbReference type="Pfam" id="PF00696"/>
    </source>
</evidence>
<feature type="binding site" evidence="9">
    <location>
        <position position="66"/>
    </location>
    <ligand>
        <name>substrate</name>
    </ligand>
</feature>
<dbReference type="EMBL" id="QZCH01000014">
    <property type="protein sequence ID" value="RJG42748.1"/>
    <property type="molecule type" value="Genomic_DNA"/>
</dbReference>
<evidence type="ECO:0000313" key="12">
    <source>
        <dbReference type="Proteomes" id="UP000283255"/>
    </source>
</evidence>
<evidence type="ECO:0000256" key="5">
    <source>
        <dbReference type="ARBA" id="ARBA00022741"/>
    </source>
</evidence>
<accession>A0A418YE15</accession>
<dbReference type="AlphaFoldDB" id="A0A418YE15"/>
<dbReference type="PANTHER" id="PTHR23342:SF0">
    <property type="entry name" value="N-ACETYLGLUTAMATE SYNTHASE, MITOCHONDRIAL"/>
    <property type="match status" value="1"/>
</dbReference>
<dbReference type="PIRSF" id="PIRSF000728">
    <property type="entry name" value="NAGK"/>
    <property type="match status" value="1"/>
</dbReference>
<comment type="catalytic activity">
    <reaction evidence="8 9">
        <text>N-acetyl-L-glutamate + ATP = N-acetyl-L-glutamyl 5-phosphate + ADP</text>
        <dbReference type="Rhea" id="RHEA:14629"/>
        <dbReference type="ChEBI" id="CHEBI:30616"/>
        <dbReference type="ChEBI" id="CHEBI:44337"/>
        <dbReference type="ChEBI" id="CHEBI:57936"/>
        <dbReference type="ChEBI" id="CHEBI:456216"/>
        <dbReference type="EC" id="2.7.2.8"/>
    </reaction>
</comment>
<dbReference type="Pfam" id="PF00696">
    <property type="entry name" value="AA_kinase"/>
    <property type="match status" value="1"/>
</dbReference>
<evidence type="ECO:0000256" key="3">
    <source>
        <dbReference type="ARBA" id="ARBA00022605"/>
    </source>
</evidence>
<comment type="caution">
    <text evidence="11">The sequence shown here is derived from an EMBL/GenBank/DDBJ whole genome shotgun (WGS) entry which is preliminary data.</text>
</comment>
<keyword evidence="3 9" id="KW-0028">Amino-acid biosynthesis</keyword>
<dbReference type="GO" id="GO:0005524">
    <property type="term" value="F:ATP binding"/>
    <property type="evidence" value="ECO:0007669"/>
    <property type="project" value="UniProtKB-UniRule"/>
</dbReference>
<dbReference type="HAMAP" id="MF_00082">
    <property type="entry name" value="ArgB"/>
    <property type="match status" value="1"/>
</dbReference>
<dbReference type="GO" id="GO:0003991">
    <property type="term" value="F:acetylglutamate kinase activity"/>
    <property type="evidence" value="ECO:0007669"/>
    <property type="project" value="UniProtKB-UniRule"/>
</dbReference>
<comment type="subcellular location">
    <subcellularLocation>
        <location evidence="9">Cytoplasm</location>
    </subcellularLocation>
</comment>
<evidence type="ECO:0000256" key="4">
    <source>
        <dbReference type="ARBA" id="ARBA00022679"/>
    </source>
</evidence>
<dbReference type="InterPro" id="IPR036393">
    <property type="entry name" value="AceGlu_kinase-like_sf"/>
</dbReference>
<dbReference type="NCBIfam" id="TIGR00761">
    <property type="entry name" value="argB"/>
    <property type="match status" value="1"/>
</dbReference>
<organism evidence="11 12">
    <name type="scientific">Motilimonas pumila</name>
    <dbReference type="NCBI Taxonomy" id="2303987"/>
    <lineage>
        <taxon>Bacteria</taxon>
        <taxon>Pseudomonadati</taxon>
        <taxon>Pseudomonadota</taxon>
        <taxon>Gammaproteobacteria</taxon>
        <taxon>Alteromonadales</taxon>
        <taxon>Alteromonadales genera incertae sedis</taxon>
        <taxon>Motilimonas</taxon>
    </lineage>
</organism>
<dbReference type="GO" id="GO:0005737">
    <property type="term" value="C:cytoplasm"/>
    <property type="evidence" value="ECO:0007669"/>
    <property type="project" value="UniProtKB-SubCell"/>
</dbReference>
<name>A0A418YE15_9GAMM</name>
<dbReference type="Gene3D" id="3.40.1160.10">
    <property type="entry name" value="Acetylglutamate kinase-like"/>
    <property type="match status" value="1"/>
</dbReference>
<proteinExistence type="inferred from homology"/>
<evidence type="ECO:0000256" key="8">
    <source>
        <dbReference type="ARBA" id="ARBA00048141"/>
    </source>
</evidence>
<evidence type="ECO:0000256" key="7">
    <source>
        <dbReference type="ARBA" id="ARBA00022840"/>
    </source>
</evidence>
<feature type="domain" description="Aspartate/glutamate/uridylate kinase" evidence="10">
    <location>
        <begin position="5"/>
        <end position="226"/>
    </location>
</feature>
<comment type="function">
    <text evidence="9">Catalyzes the ATP-dependent phosphorylation of N-acetyl-L-glutamate.</text>
</comment>
<dbReference type="SUPFAM" id="SSF53633">
    <property type="entry name" value="Carbamate kinase-like"/>
    <property type="match status" value="1"/>
</dbReference>
<keyword evidence="9" id="KW-0963">Cytoplasm</keyword>
<evidence type="ECO:0000256" key="2">
    <source>
        <dbReference type="ARBA" id="ARBA00022571"/>
    </source>
</evidence>
<sequence>MSKPLLIKLGGAVLENDTALANLFDAITRYLEAQQRPLILVHGGGIVVEDLLGKMNIKSEKKNGLRITPFDQIPYVAGALAGTSNKLLMAKALQAGLSAVGLSLADGFSTKVTQLDPDLGAVGVCTPNNPQLINTLLQAQQLPVISSIGIGEDGNLYNVNADQAAIAICELVDAELVFLSDVDGVLDADMQLVPELNTELADKMIADGVIRDGMTVKVKAALDAANTLGHVMLASWKKPENLVALLNGQHLGTKVIK</sequence>
<dbReference type="GO" id="GO:0042450">
    <property type="term" value="P:L-arginine biosynthetic process via ornithine"/>
    <property type="evidence" value="ECO:0007669"/>
    <property type="project" value="UniProtKB-UniRule"/>
</dbReference>
<keyword evidence="2 9" id="KW-0055">Arginine biosynthesis</keyword>
<keyword evidence="5 9" id="KW-0547">Nucleotide-binding</keyword>
<dbReference type="InterPro" id="IPR001048">
    <property type="entry name" value="Asp/Glu/Uridylate_kinase"/>
</dbReference>
<dbReference type="EC" id="2.7.2.8" evidence="9"/>
<protein>
    <recommendedName>
        <fullName evidence="9">Acetylglutamate kinase</fullName>
        <ecNumber evidence="9">2.7.2.8</ecNumber>
    </recommendedName>
    <alternativeName>
        <fullName evidence="9">N-acetyl-L-glutamate 5-phosphotransferase</fullName>
    </alternativeName>
    <alternativeName>
        <fullName evidence="9">NAG kinase</fullName>
        <shortName evidence="9">NAGK</shortName>
    </alternativeName>
</protein>
<keyword evidence="12" id="KW-1185">Reference proteome</keyword>
<keyword evidence="6 9" id="KW-0418">Kinase</keyword>
<evidence type="ECO:0000256" key="6">
    <source>
        <dbReference type="ARBA" id="ARBA00022777"/>
    </source>
</evidence>
<evidence type="ECO:0000313" key="11">
    <source>
        <dbReference type="EMBL" id="RJG42748.1"/>
    </source>
</evidence>
<feature type="site" description="Transition state stabilizer" evidence="9">
    <location>
        <position position="8"/>
    </location>
</feature>
<feature type="site" description="Transition state stabilizer" evidence="9">
    <location>
        <position position="217"/>
    </location>
</feature>
<dbReference type="UniPathway" id="UPA00068">
    <property type="reaction ID" value="UER00107"/>
</dbReference>
<comment type="similarity">
    <text evidence="9">Belongs to the acetylglutamate kinase family. ArgB subfamily.</text>
</comment>
<dbReference type="PANTHER" id="PTHR23342">
    <property type="entry name" value="N-ACETYLGLUTAMATE SYNTHASE"/>
    <property type="match status" value="1"/>
</dbReference>
<reference evidence="11 12" key="2">
    <citation type="submission" date="2019-01" db="EMBL/GenBank/DDBJ databases">
        <title>Motilimonas pumilus sp. nov., isolated from the gut of sea cucumber (Apostichopus japonicus).</title>
        <authorList>
            <person name="Wang F.-Q."/>
            <person name="Ren L.-H."/>
            <person name="Lin Y.-W."/>
            <person name="Sun G.-H."/>
            <person name="Du Z.-J."/>
            <person name="Zhao J.-X."/>
            <person name="Liu X.-J."/>
            <person name="Liu L.-J."/>
        </authorList>
    </citation>
    <scope>NUCLEOTIDE SEQUENCE [LARGE SCALE GENOMIC DNA]</scope>
    <source>
        <strain evidence="11 12">PLHSC7-2</strain>
    </source>
</reference>
<keyword evidence="7 9" id="KW-0067">ATP-binding</keyword>
<keyword evidence="4 9" id="KW-0808">Transferase</keyword>
<dbReference type="RefSeq" id="WP_119910950.1">
    <property type="nucleotide sequence ID" value="NZ_QZCH01000014.1"/>
</dbReference>
<feature type="binding site" evidence="9">
    <location>
        <begin position="44"/>
        <end position="45"/>
    </location>
    <ligand>
        <name>substrate</name>
    </ligand>
</feature>
<gene>
    <name evidence="9 11" type="primary">argB</name>
    <name evidence="11" type="ORF">D1Z90_11705</name>
</gene>